<sequence>MALPPRREDNLPSNPWENLPIELFDHLLSGLSVQVLIRCRIVCKVWLRIIDCLYPWMKDINPGKTCIFGCSADDEITGPRIYGMIKKGDEMIPQQIASFPELRGFRQGVSGKVSTSNGLILLERQDKSRILESAVINPLTKEMVVVPGSPYQPVAFDNLTLGNDPLSGSHKLVQLLVRDENNNLGAAIYNLRGGRSWRFIPFPGSLLESSHGAFENQDQERRGGLCISETLFWTLHGPTRTIMVCFDLRRENFFRRSMVRRHLERYELANVGKRLTLWDLSFGDKIEIWSFVLGWNKKQHLWIRSWVMFLNGHTTNNVTGVYHYGRDGLLIQGSSSTGESLFVMQDKKDRFLNCTLKDGSLGLLDVYSHSWNSKSLLGI</sequence>
<dbReference type="Proteomes" id="UP001057402">
    <property type="component" value="Chromosome 10"/>
</dbReference>
<protein>
    <submittedName>
        <fullName evidence="1">Uncharacterized protein</fullName>
    </submittedName>
</protein>
<evidence type="ECO:0000313" key="1">
    <source>
        <dbReference type="EMBL" id="KAI4321859.1"/>
    </source>
</evidence>
<keyword evidence="2" id="KW-1185">Reference proteome</keyword>
<name>A0ACB9MEA7_9MYRT</name>
<dbReference type="EMBL" id="CM042889">
    <property type="protein sequence ID" value="KAI4321859.1"/>
    <property type="molecule type" value="Genomic_DNA"/>
</dbReference>
<accession>A0ACB9MEA7</accession>
<proteinExistence type="predicted"/>
<gene>
    <name evidence="1" type="ORF">MLD38_035191</name>
</gene>
<evidence type="ECO:0000313" key="2">
    <source>
        <dbReference type="Proteomes" id="UP001057402"/>
    </source>
</evidence>
<organism evidence="1 2">
    <name type="scientific">Melastoma candidum</name>
    <dbReference type="NCBI Taxonomy" id="119954"/>
    <lineage>
        <taxon>Eukaryota</taxon>
        <taxon>Viridiplantae</taxon>
        <taxon>Streptophyta</taxon>
        <taxon>Embryophyta</taxon>
        <taxon>Tracheophyta</taxon>
        <taxon>Spermatophyta</taxon>
        <taxon>Magnoliopsida</taxon>
        <taxon>eudicotyledons</taxon>
        <taxon>Gunneridae</taxon>
        <taxon>Pentapetalae</taxon>
        <taxon>rosids</taxon>
        <taxon>malvids</taxon>
        <taxon>Myrtales</taxon>
        <taxon>Melastomataceae</taxon>
        <taxon>Melastomatoideae</taxon>
        <taxon>Melastomateae</taxon>
        <taxon>Melastoma</taxon>
    </lineage>
</organism>
<comment type="caution">
    <text evidence="1">The sequence shown here is derived from an EMBL/GenBank/DDBJ whole genome shotgun (WGS) entry which is preliminary data.</text>
</comment>
<reference evidence="2" key="1">
    <citation type="journal article" date="2023" name="Front. Plant Sci.">
        <title>Chromosomal-level genome assembly of Melastoma candidum provides insights into trichome evolution.</title>
        <authorList>
            <person name="Zhong Y."/>
            <person name="Wu W."/>
            <person name="Sun C."/>
            <person name="Zou P."/>
            <person name="Liu Y."/>
            <person name="Dai S."/>
            <person name="Zhou R."/>
        </authorList>
    </citation>
    <scope>NUCLEOTIDE SEQUENCE [LARGE SCALE GENOMIC DNA]</scope>
</reference>